<proteinExistence type="predicted"/>
<protein>
    <submittedName>
        <fullName evidence="1">Uncharacterized protein</fullName>
    </submittedName>
</protein>
<accession>A0A6C0J8Z5</accession>
<sequence length="283" mass="31608">MTTCKSTHCTYPHSHTTIAHKCGSCSTFGHGQVECGNQTLKNNLLKYYGDRIHFSARCNIENCQNPDTHSATSHHCKKCTMRHDEKNCIIQSLEYHKLEFPNDQYLEAFNSELFIEHYFASNTIVPISLGQGCQLFVRINYGDLSSLFLHSDYGYGGDDPEIYHKYIEGYTMLQPNQYSVMPAVPMPAVHMPAVPIPAVHMPAVPMPVVPMPVVPIPAVHMPADQLIACPICRTETSVITIYGSEEECKICLDNKVERCFVGCGHPCVCGDCLDMLIATPNTY</sequence>
<reference evidence="1" key="1">
    <citation type="journal article" date="2020" name="Nature">
        <title>Giant virus diversity and host interactions through global metagenomics.</title>
        <authorList>
            <person name="Schulz F."/>
            <person name="Roux S."/>
            <person name="Paez-Espino D."/>
            <person name="Jungbluth S."/>
            <person name="Walsh D.A."/>
            <person name="Denef V.J."/>
            <person name="McMahon K.D."/>
            <person name="Konstantinidis K.T."/>
            <person name="Eloe-Fadrosh E.A."/>
            <person name="Kyrpides N.C."/>
            <person name="Woyke T."/>
        </authorList>
    </citation>
    <scope>NUCLEOTIDE SEQUENCE</scope>
    <source>
        <strain evidence="1">GVMAG-M-3300025860-25</strain>
    </source>
</reference>
<dbReference type="AlphaFoldDB" id="A0A6C0J8Z5"/>
<name>A0A6C0J8Z5_9ZZZZ</name>
<dbReference type="EMBL" id="MN740338">
    <property type="protein sequence ID" value="QHU01340.1"/>
    <property type="molecule type" value="Genomic_DNA"/>
</dbReference>
<organism evidence="1">
    <name type="scientific">viral metagenome</name>
    <dbReference type="NCBI Taxonomy" id="1070528"/>
    <lineage>
        <taxon>unclassified sequences</taxon>
        <taxon>metagenomes</taxon>
        <taxon>organismal metagenomes</taxon>
    </lineage>
</organism>
<dbReference type="InterPro" id="IPR013083">
    <property type="entry name" value="Znf_RING/FYVE/PHD"/>
</dbReference>
<dbReference type="Pfam" id="PF13920">
    <property type="entry name" value="zf-C3HC4_3"/>
    <property type="match status" value="1"/>
</dbReference>
<evidence type="ECO:0000313" key="1">
    <source>
        <dbReference type="EMBL" id="QHU01340.1"/>
    </source>
</evidence>
<dbReference type="Gene3D" id="3.30.40.10">
    <property type="entry name" value="Zinc/RING finger domain, C3HC4 (zinc finger)"/>
    <property type="match status" value="1"/>
</dbReference>